<organism evidence="2 3">
    <name type="scientific">Sordaria macrospora (strain ATCC MYA-333 / DSM 997 / K(L3346) / K-hell)</name>
    <dbReference type="NCBI Taxonomy" id="771870"/>
    <lineage>
        <taxon>Eukaryota</taxon>
        <taxon>Fungi</taxon>
        <taxon>Dikarya</taxon>
        <taxon>Ascomycota</taxon>
        <taxon>Pezizomycotina</taxon>
        <taxon>Sordariomycetes</taxon>
        <taxon>Sordariomycetidae</taxon>
        <taxon>Sordariales</taxon>
        <taxon>Sordariaceae</taxon>
        <taxon>Sordaria</taxon>
    </lineage>
</organism>
<feature type="compositionally biased region" description="Basic residues" evidence="1">
    <location>
        <begin position="13"/>
        <end position="22"/>
    </location>
</feature>
<dbReference type="AlphaFoldDB" id="F7WCY8"/>
<feature type="compositionally biased region" description="Polar residues" evidence="1">
    <location>
        <begin position="1"/>
        <end position="12"/>
    </location>
</feature>
<sequence>MVRSCRPTSSTGRRARVAHREKRAGGAQRLDRGRGRDPGFGENRAIAVGDGAQELGAPASIAPSSSGSLTTRIPPVLHVAKSSPSSLSHHLAAITPRLNKLLRSGAYCAWSGNSPAPIAAARRPNVADAQLRREEIGRGMFAELPFHRRRDLGQFLRRQGSVEDDRLEIEEAVRSRNRERQCFGTPTSPALQRGRGRRPIPIIERRVVD</sequence>
<gene>
    <name evidence="2" type="ORF">SMAC_10510</name>
</gene>
<dbReference type="HOGENOM" id="CLU_1316127_0_0_1"/>
<comment type="caution">
    <text evidence="2">The sequence shown here is derived from an EMBL/GenBank/DDBJ whole genome shotgun (WGS) entry which is preliminary data.</text>
</comment>
<dbReference type="InParanoid" id="F7WCY8"/>
<feature type="compositionally biased region" description="Basic and acidic residues" evidence="1">
    <location>
        <begin position="29"/>
        <end position="39"/>
    </location>
</feature>
<evidence type="ECO:0000313" key="2">
    <source>
        <dbReference type="EMBL" id="CCC05750.1"/>
    </source>
</evidence>
<evidence type="ECO:0000313" key="3">
    <source>
        <dbReference type="Proteomes" id="UP000001881"/>
    </source>
</evidence>
<protein>
    <submittedName>
        <fullName evidence="2">WGS project CABT00000000 data, contig 2.433</fullName>
    </submittedName>
</protein>
<reference evidence="2 3" key="1">
    <citation type="journal article" date="2010" name="PLoS Genet.">
        <title>De novo assembly of a 40 Mb eukaryotic genome from short sequence reads: Sordaria macrospora, a model organism for fungal morphogenesis.</title>
        <authorList>
            <person name="Nowrousian M."/>
            <person name="Stajich J."/>
            <person name="Chu M."/>
            <person name="Engh I."/>
            <person name="Espagne E."/>
            <person name="Halliday K."/>
            <person name="Kamerewerd J."/>
            <person name="Kempken F."/>
            <person name="Knab B."/>
            <person name="Kuo H.C."/>
            <person name="Osiewacz H.D."/>
            <person name="Poeggeler S."/>
            <person name="Read N."/>
            <person name="Seiler S."/>
            <person name="Smith K."/>
            <person name="Zickler D."/>
            <person name="Kueck U."/>
            <person name="Freitag M."/>
        </authorList>
    </citation>
    <scope>NUCLEOTIDE SEQUENCE [LARGE SCALE GENOMIC DNA]</scope>
    <source>
        <strain evidence="3">ATCC MYA-333 / DSM 997 / K(L3346) / K-hell</strain>
        <tissue evidence="2">Mycelium</tissue>
    </source>
</reference>
<name>F7WCY8_SORMK</name>
<evidence type="ECO:0000256" key="1">
    <source>
        <dbReference type="SAM" id="MobiDB-lite"/>
    </source>
</evidence>
<keyword evidence="3" id="KW-1185">Reference proteome</keyword>
<accession>F7WCY8</accession>
<proteinExistence type="predicted"/>
<feature type="region of interest" description="Disordered" evidence="1">
    <location>
        <begin position="1"/>
        <end position="43"/>
    </location>
</feature>
<dbReference type="Proteomes" id="UP000001881">
    <property type="component" value="Unassembled WGS sequence"/>
</dbReference>
<dbReference type="EMBL" id="CABT02000433">
    <property type="protein sequence ID" value="CCC05750.1"/>
    <property type="molecule type" value="Genomic_DNA"/>
</dbReference>